<dbReference type="InterPro" id="IPR012337">
    <property type="entry name" value="RNaseH-like_sf"/>
</dbReference>
<evidence type="ECO:0000256" key="4">
    <source>
        <dbReference type="ARBA" id="ARBA00022833"/>
    </source>
</evidence>
<evidence type="ECO:0000313" key="12">
    <source>
        <dbReference type="EMBL" id="KAJ5318460.1"/>
    </source>
</evidence>
<protein>
    <submittedName>
        <fullName evidence="12">HAT dimerization</fullName>
    </submittedName>
</protein>
<accession>A0A9W9U5L4</accession>
<dbReference type="InterPro" id="IPR008906">
    <property type="entry name" value="HATC_C_dom"/>
</dbReference>
<feature type="domain" description="BED-type" evidence="11">
    <location>
        <begin position="17"/>
        <end position="77"/>
    </location>
</feature>
<name>A0A9W9U5L4_9EURO</name>
<reference evidence="12" key="2">
    <citation type="journal article" date="2023" name="IMA Fungus">
        <title>Comparative genomic study of the Penicillium genus elucidates a diverse pangenome and 15 lateral gene transfer events.</title>
        <authorList>
            <person name="Petersen C."/>
            <person name="Sorensen T."/>
            <person name="Nielsen M.R."/>
            <person name="Sondergaard T.E."/>
            <person name="Sorensen J.L."/>
            <person name="Fitzpatrick D.A."/>
            <person name="Frisvad J.C."/>
            <person name="Nielsen K.L."/>
        </authorList>
    </citation>
    <scope>NUCLEOTIDE SEQUENCE</scope>
    <source>
        <strain evidence="12">IBT 21472</strain>
    </source>
</reference>
<evidence type="ECO:0000256" key="5">
    <source>
        <dbReference type="ARBA" id="ARBA00023015"/>
    </source>
</evidence>
<dbReference type="InterPro" id="IPR052035">
    <property type="entry name" value="ZnF_BED_domain_contain"/>
</dbReference>
<feature type="compositionally biased region" description="Acidic residues" evidence="10">
    <location>
        <begin position="622"/>
        <end position="645"/>
    </location>
</feature>
<keyword evidence="2" id="KW-0479">Metal-binding</keyword>
<organism evidence="12 13">
    <name type="scientific">Penicillium atrosanguineum</name>
    <dbReference type="NCBI Taxonomy" id="1132637"/>
    <lineage>
        <taxon>Eukaryota</taxon>
        <taxon>Fungi</taxon>
        <taxon>Dikarya</taxon>
        <taxon>Ascomycota</taxon>
        <taxon>Pezizomycotina</taxon>
        <taxon>Eurotiomycetes</taxon>
        <taxon>Eurotiomycetidae</taxon>
        <taxon>Eurotiales</taxon>
        <taxon>Aspergillaceae</taxon>
        <taxon>Penicillium</taxon>
    </lineage>
</organism>
<evidence type="ECO:0000256" key="3">
    <source>
        <dbReference type="ARBA" id="ARBA00022771"/>
    </source>
</evidence>
<keyword evidence="5" id="KW-0805">Transcription regulation</keyword>
<keyword evidence="3 9" id="KW-0863">Zinc-finger</keyword>
<dbReference type="PANTHER" id="PTHR46481">
    <property type="entry name" value="ZINC FINGER BED DOMAIN-CONTAINING PROTEIN 4"/>
    <property type="match status" value="1"/>
</dbReference>
<reference evidence="12" key="1">
    <citation type="submission" date="2022-12" db="EMBL/GenBank/DDBJ databases">
        <authorList>
            <person name="Petersen C."/>
        </authorList>
    </citation>
    <scope>NUCLEOTIDE SEQUENCE</scope>
    <source>
        <strain evidence="12">IBT 21472</strain>
    </source>
</reference>
<evidence type="ECO:0000256" key="2">
    <source>
        <dbReference type="ARBA" id="ARBA00022723"/>
    </source>
</evidence>
<evidence type="ECO:0000256" key="10">
    <source>
        <dbReference type="SAM" id="MobiDB-lite"/>
    </source>
</evidence>
<dbReference type="Proteomes" id="UP001147746">
    <property type="component" value="Unassembled WGS sequence"/>
</dbReference>
<dbReference type="GO" id="GO:0008270">
    <property type="term" value="F:zinc ion binding"/>
    <property type="evidence" value="ECO:0007669"/>
    <property type="project" value="UniProtKB-KW"/>
</dbReference>
<comment type="subcellular location">
    <subcellularLocation>
        <location evidence="1">Nucleus</location>
    </subcellularLocation>
</comment>
<comment type="caution">
    <text evidence="12">The sequence shown here is derived from an EMBL/GenBank/DDBJ whole genome shotgun (WGS) entry which is preliminary data.</text>
</comment>
<feature type="region of interest" description="Disordered" evidence="10">
    <location>
        <begin position="613"/>
        <end position="645"/>
    </location>
</feature>
<dbReference type="AlphaFoldDB" id="A0A9W9U5L4"/>
<evidence type="ECO:0000256" key="1">
    <source>
        <dbReference type="ARBA" id="ARBA00004123"/>
    </source>
</evidence>
<evidence type="ECO:0000256" key="7">
    <source>
        <dbReference type="ARBA" id="ARBA00023163"/>
    </source>
</evidence>
<evidence type="ECO:0000256" key="6">
    <source>
        <dbReference type="ARBA" id="ARBA00023125"/>
    </source>
</evidence>
<dbReference type="GO" id="GO:0046983">
    <property type="term" value="F:protein dimerization activity"/>
    <property type="evidence" value="ECO:0007669"/>
    <property type="project" value="InterPro"/>
</dbReference>
<dbReference type="GO" id="GO:0005634">
    <property type="term" value="C:nucleus"/>
    <property type="evidence" value="ECO:0007669"/>
    <property type="project" value="UniProtKB-SubCell"/>
</dbReference>
<keyword evidence="8" id="KW-0539">Nucleus</keyword>
<gene>
    <name evidence="12" type="ORF">N7476_004880</name>
</gene>
<dbReference type="SMART" id="SM00614">
    <property type="entry name" value="ZnF_BED"/>
    <property type="match status" value="1"/>
</dbReference>
<dbReference type="Pfam" id="PF05699">
    <property type="entry name" value="Dimer_Tnp_hAT"/>
    <property type="match status" value="1"/>
</dbReference>
<evidence type="ECO:0000259" key="11">
    <source>
        <dbReference type="PROSITE" id="PS50808"/>
    </source>
</evidence>
<keyword evidence="4" id="KW-0862">Zinc</keyword>
<dbReference type="PROSITE" id="PS50808">
    <property type="entry name" value="ZF_BED"/>
    <property type="match status" value="1"/>
</dbReference>
<proteinExistence type="predicted"/>
<keyword evidence="7" id="KW-0804">Transcription</keyword>
<dbReference type="GO" id="GO:0003677">
    <property type="term" value="F:DNA binding"/>
    <property type="evidence" value="ECO:0007669"/>
    <property type="project" value="UniProtKB-KW"/>
</dbReference>
<sequence>MRGSQSETQENIRWEAKHVSDAWEHFDQVAHHITGEPMVMCRLCGTILPYPHQKKSGTNTMKRHASTEKCRKGAKSPATQQTIQATMKHAATLNSSPQSLFSTDEWEREQIEFITAFNLPFRSLARRQLASLIKIAQIAPSEPPLLHPRTAQRRLQKLVQEEHYSILSTLPPHAKLSIALDCWTSPSKYAFMVITGYFIDRNWNYREILLGFEPLDGPHSGLNLSSVLIELFKKHDITSRILAVTSDNASNNTTLVKAVQELIDSLQLPGNPVIVRIPCLAHVIQLSLRELLGSVKADPQNDEVDKTISDVQAQARALRATQSQKAIVSTLVKIRGLAVYINHSPQRRETFLSLQPREPRLIPIQDVRTRWNSTFLMLRRAKRISKYFNLYCEHIERPELKLNKAEWRQIDYLLFITEPFYRFTTVLSKTKDMTVHNVFRVYNALFDHFEKSIDRLTPKSIPWKVAMLNALHAGIKKLSVYYTKTKEIHGSLYAIGTILAPQQKLSFFSSKAWGRELNQYLDTPRKQVNPLLFWKEYEEELPILSSVARDILSIPATGAGVERLFNSARDVCHYRRGQLNPTTIQDIMMFRCKSRFDFETEVYEEDTPLITVQEGDEKMEAELTSEEPEPISEGEDSSDDEDINDPVTVIEDDFLLMKMIVALRDALGYGV</sequence>
<evidence type="ECO:0000313" key="13">
    <source>
        <dbReference type="Proteomes" id="UP001147746"/>
    </source>
</evidence>
<dbReference type="EMBL" id="JAPZBO010000004">
    <property type="protein sequence ID" value="KAJ5318460.1"/>
    <property type="molecule type" value="Genomic_DNA"/>
</dbReference>
<dbReference type="InterPro" id="IPR003656">
    <property type="entry name" value="Znf_BED"/>
</dbReference>
<evidence type="ECO:0000256" key="8">
    <source>
        <dbReference type="ARBA" id="ARBA00023242"/>
    </source>
</evidence>
<dbReference type="SUPFAM" id="SSF53098">
    <property type="entry name" value="Ribonuclease H-like"/>
    <property type="match status" value="1"/>
</dbReference>
<keyword evidence="6" id="KW-0238">DNA-binding</keyword>
<dbReference type="PANTHER" id="PTHR46481:SF10">
    <property type="entry name" value="ZINC FINGER BED DOMAIN-CONTAINING PROTEIN 39"/>
    <property type="match status" value="1"/>
</dbReference>
<keyword evidence="13" id="KW-1185">Reference proteome</keyword>
<evidence type="ECO:0000256" key="9">
    <source>
        <dbReference type="PROSITE-ProRule" id="PRU00027"/>
    </source>
</evidence>